<evidence type="ECO:0000259" key="7">
    <source>
        <dbReference type="PROSITE" id="PS50850"/>
    </source>
</evidence>
<reference evidence="8 9" key="1">
    <citation type="submission" date="2024-04" db="EMBL/GenBank/DDBJ databases">
        <title>Phyllosticta paracitricarpa is synonymous to the EU quarantine fungus P. citricarpa based on phylogenomic analyses.</title>
        <authorList>
            <consortium name="Lawrence Berkeley National Laboratory"/>
            <person name="Van Ingen-Buijs V.A."/>
            <person name="Van Westerhoven A.C."/>
            <person name="Haridas S."/>
            <person name="Skiadas P."/>
            <person name="Martin F."/>
            <person name="Groenewald J.Z."/>
            <person name="Crous P.W."/>
            <person name="Seidl M.F."/>
        </authorList>
    </citation>
    <scope>NUCLEOTIDE SEQUENCE [LARGE SCALE GENOMIC DNA]</scope>
    <source>
        <strain evidence="8 9">CBS 122670</strain>
    </source>
</reference>
<evidence type="ECO:0000256" key="4">
    <source>
        <dbReference type="ARBA" id="ARBA00022989"/>
    </source>
</evidence>
<feature type="transmembrane region" description="Helical" evidence="6">
    <location>
        <begin position="408"/>
        <end position="427"/>
    </location>
</feature>
<evidence type="ECO:0000256" key="6">
    <source>
        <dbReference type="SAM" id="Phobius"/>
    </source>
</evidence>
<keyword evidence="2" id="KW-0813">Transport</keyword>
<dbReference type="InterPro" id="IPR011701">
    <property type="entry name" value="MFS"/>
</dbReference>
<dbReference type="Gene3D" id="1.20.1250.20">
    <property type="entry name" value="MFS general substrate transporter like domains"/>
    <property type="match status" value="2"/>
</dbReference>
<protein>
    <submittedName>
        <fullName evidence="8">Major facilitator superfamily domain-containing protein</fullName>
    </submittedName>
</protein>
<gene>
    <name evidence="8" type="ORF">IWX46DRAFT_24159</name>
</gene>
<evidence type="ECO:0000256" key="3">
    <source>
        <dbReference type="ARBA" id="ARBA00022692"/>
    </source>
</evidence>
<dbReference type="InterPro" id="IPR020846">
    <property type="entry name" value="MFS_dom"/>
</dbReference>
<feature type="transmembrane region" description="Helical" evidence="6">
    <location>
        <begin position="378"/>
        <end position="396"/>
    </location>
</feature>
<dbReference type="SUPFAM" id="SSF103473">
    <property type="entry name" value="MFS general substrate transporter"/>
    <property type="match status" value="1"/>
</dbReference>
<evidence type="ECO:0000313" key="9">
    <source>
        <dbReference type="Proteomes" id="UP001365128"/>
    </source>
</evidence>
<feature type="transmembrane region" description="Helical" evidence="6">
    <location>
        <begin position="439"/>
        <end position="459"/>
    </location>
</feature>
<evidence type="ECO:0000313" key="8">
    <source>
        <dbReference type="EMBL" id="KAK7556927.1"/>
    </source>
</evidence>
<dbReference type="PROSITE" id="PS50850">
    <property type="entry name" value="MFS"/>
    <property type="match status" value="1"/>
</dbReference>
<feature type="transmembrane region" description="Helical" evidence="6">
    <location>
        <begin position="244"/>
        <end position="264"/>
    </location>
</feature>
<feature type="transmembrane region" description="Helical" evidence="6">
    <location>
        <begin position="348"/>
        <end position="369"/>
    </location>
</feature>
<feature type="domain" description="Major facilitator superfamily (MFS) profile" evidence="7">
    <location>
        <begin position="85"/>
        <end position="499"/>
    </location>
</feature>
<feature type="transmembrane region" description="Helical" evidence="6">
    <location>
        <begin position="471"/>
        <end position="495"/>
    </location>
</feature>
<sequence length="561" mass="62160">MVSLFGLQDQSFLNSIRQPRCKMASPSAPAKSSGEHIEVVAQNENDDHQTKGMDRAAKFLHDANKVVVVTDENNARVLRHIDLTILPIILSVYALQSLDKTTLSYAAVFGLNEDTNLKGEEYGWLGSVVYLSQLVMQPAVAYFLVKFPIGKFTATMVLFWGISLCGMASSHNFGGLLATRLLLGAFEASVAPAFISIVQMWYRRSEQTNRNALWYAMLGIVNMFGSLLTYGLGHIKSHLHSYQIIFLFCGLLTVVFSIVVFIFMPDSPVDAKFLKGDDKLIAIERLRVNQMGISSGVWRWDHCWEILYDLKTWLWFAMLVTVSIPSGGVSTFGPLIVASFGFDSFTTILFNIPFGAVQIVSTLGGAYLATKLKKKSPVLLLLCIPPIVGIVMLMCLEYDKSDQGGLLAGYYLISFYPGITPLIYSWSGQNTAGDTKRKINTGIMFVGACVGNIIGPHLFNTEEAPRYTRGLRVNLALFIALMVQIVFAMFWIALLNRKHARTRESKGKSANIVDLSMQRPKSSDGKEGSVMATTEQNAEALGAKAFNDETDLQNEDFIFLY</sequence>
<feature type="transmembrane region" description="Helical" evidence="6">
    <location>
        <begin position="313"/>
        <end position="342"/>
    </location>
</feature>
<feature type="transmembrane region" description="Helical" evidence="6">
    <location>
        <begin position="181"/>
        <end position="201"/>
    </location>
</feature>
<dbReference type="PANTHER" id="PTHR43791:SF59">
    <property type="entry name" value="TRANSPORTER, PUTATIVE (AFU_ORTHOLOGUE AFUA_1G06550)-RELATED"/>
    <property type="match status" value="1"/>
</dbReference>
<dbReference type="Proteomes" id="UP001365128">
    <property type="component" value="Unassembled WGS sequence"/>
</dbReference>
<accession>A0ABR1MR63</accession>
<dbReference type="PANTHER" id="PTHR43791">
    <property type="entry name" value="PERMEASE-RELATED"/>
    <property type="match status" value="1"/>
</dbReference>
<proteinExistence type="predicted"/>
<dbReference type="InterPro" id="IPR036259">
    <property type="entry name" value="MFS_trans_sf"/>
</dbReference>
<evidence type="ECO:0000256" key="2">
    <source>
        <dbReference type="ARBA" id="ARBA00022448"/>
    </source>
</evidence>
<dbReference type="Pfam" id="PF07690">
    <property type="entry name" value="MFS_1"/>
    <property type="match status" value="1"/>
</dbReference>
<keyword evidence="5 6" id="KW-0472">Membrane</keyword>
<dbReference type="EMBL" id="JBBPDW010000001">
    <property type="protein sequence ID" value="KAK7556927.1"/>
    <property type="molecule type" value="Genomic_DNA"/>
</dbReference>
<comment type="subcellular location">
    <subcellularLocation>
        <location evidence="1">Membrane</location>
        <topology evidence="1">Multi-pass membrane protein</topology>
    </subcellularLocation>
</comment>
<comment type="caution">
    <text evidence="8">The sequence shown here is derived from an EMBL/GenBank/DDBJ whole genome shotgun (WGS) entry which is preliminary data.</text>
</comment>
<keyword evidence="9" id="KW-1185">Reference proteome</keyword>
<evidence type="ECO:0000256" key="5">
    <source>
        <dbReference type="ARBA" id="ARBA00023136"/>
    </source>
</evidence>
<keyword evidence="4 6" id="KW-1133">Transmembrane helix</keyword>
<feature type="transmembrane region" description="Helical" evidence="6">
    <location>
        <begin position="213"/>
        <end position="232"/>
    </location>
</feature>
<organism evidence="8 9">
    <name type="scientific">Phyllosticta citricarpa</name>
    <dbReference type="NCBI Taxonomy" id="55181"/>
    <lineage>
        <taxon>Eukaryota</taxon>
        <taxon>Fungi</taxon>
        <taxon>Dikarya</taxon>
        <taxon>Ascomycota</taxon>
        <taxon>Pezizomycotina</taxon>
        <taxon>Dothideomycetes</taxon>
        <taxon>Dothideomycetes incertae sedis</taxon>
        <taxon>Botryosphaeriales</taxon>
        <taxon>Phyllostictaceae</taxon>
        <taxon>Phyllosticta</taxon>
    </lineage>
</organism>
<name>A0ABR1MR63_9PEZI</name>
<keyword evidence="3 6" id="KW-0812">Transmembrane</keyword>
<evidence type="ECO:0000256" key="1">
    <source>
        <dbReference type="ARBA" id="ARBA00004141"/>
    </source>
</evidence>